<accession>A0A4Q9PMF5</accession>
<gene>
    <name evidence="2" type="ORF">BD310DRAFT_1029655</name>
</gene>
<dbReference type="STRING" id="114155.A0A4Q9PMF5"/>
<name>A0A4Q9PMF5_9APHY</name>
<feature type="region of interest" description="Disordered" evidence="1">
    <location>
        <begin position="303"/>
        <end position="326"/>
    </location>
</feature>
<evidence type="ECO:0008006" key="4">
    <source>
        <dbReference type="Google" id="ProtNLM"/>
    </source>
</evidence>
<dbReference type="AlphaFoldDB" id="A0A4Q9PMF5"/>
<evidence type="ECO:0000256" key="1">
    <source>
        <dbReference type="SAM" id="MobiDB-lite"/>
    </source>
</evidence>
<keyword evidence="3" id="KW-1185">Reference proteome</keyword>
<dbReference type="Gene3D" id="3.60.40.10">
    <property type="entry name" value="PPM-type phosphatase domain"/>
    <property type="match status" value="1"/>
</dbReference>
<feature type="compositionally biased region" description="Basic and acidic residues" evidence="1">
    <location>
        <begin position="303"/>
        <end position="317"/>
    </location>
</feature>
<proteinExistence type="predicted"/>
<dbReference type="InterPro" id="IPR036457">
    <property type="entry name" value="PPM-type-like_dom_sf"/>
</dbReference>
<sequence>DCVTRKLPNGICLALEDILENTLSNRLDWGNMEVAQPIIASMLSQMVEALNGLIGEAVQKLCRHPNALREEQARALVESEKYRERLLGAFNRSTLAAALVNVTHQFMWAVGVGDSSAALSIADPDGSRRAHRLCDMHTLKDPQEYFRAWMCHGQGETDIIEHDLLLQLPSPYLQRLFRFLPYEGHADLTTMHKRIKTPPYYPTHELAKDLDYVIATPSVQSTDLRPFRDSDPLLMLFSDDVDHIINGYFVFGAGTSGNGDACEVVSKLLQDCPDPSGGPPWPQDTAAVERTREKSSCRCLGQSDRRTACRKTAHDDGSDTLEEQWY</sequence>
<reference evidence="2 3" key="1">
    <citation type="submission" date="2019-01" db="EMBL/GenBank/DDBJ databases">
        <title>Draft genome sequences of three monokaryotic isolates of the white-rot basidiomycete fungus Dichomitus squalens.</title>
        <authorList>
            <consortium name="DOE Joint Genome Institute"/>
            <person name="Lopez S.C."/>
            <person name="Andreopoulos B."/>
            <person name="Pangilinan J."/>
            <person name="Lipzen A."/>
            <person name="Riley R."/>
            <person name="Ahrendt S."/>
            <person name="Ng V."/>
            <person name="Barry K."/>
            <person name="Daum C."/>
            <person name="Grigoriev I.V."/>
            <person name="Hilden K.S."/>
            <person name="Makela M.R."/>
            <person name="de Vries R.P."/>
        </authorList>
    </citation>
    <scope>NUCLEOTIDE SEQUENCE [LARGE SCALE GENOMIC DNA]</scope>
    <source>
        <strain evidence="2 3">CBS 464.89</strain>
    </source>
</reference>
<protein>
    <recommendedName>
        <fullName evidence="4">PPM-type phosphatase domain-containing protein</fullName>
    </recommendedName>
</protein>
<organism evidence="2 3">
    <name type="scientific">Dichomitus squalens</name>
    <dbReference type="NCBI Taxonomy" id="114155"/>
    <lineage>
        <taxon>Eukaryota</taxon>
        <taxon>Fungi</taxon>
        <taxon>Dikarya</taxon>
        <taxon>Basidiomycota</taxon>
        <taxon>Agaricomycotina</taxon>
        <taxon>Agaricomycetes</taxon>
        <taxon>Polyporales</taxon>
        <taxon>Polyporaceae</taxon>
        <taxon>Dichomitus</taxon>
    </lineage>
</organism>
<feature type="non-terminal residue" evidence="2">
    <location>
        <position position="1"/>
    </location>
</feature>
<evidence type="ECO:0000313" key="3">
    <source>
        <dbReference type="Proteomes" id="UP000292082"/>
    </source>
</evidence>
<evidence type="ECO:0000313" key="2">
    <source>
        <dbReference type="EMBL" id="TBU55336.1"/>
    </source>
</evidence>
<dbReference type="EMBL" id="ML145171">
    <property type="protein sequence ID" value="TBU55336.1"/>
    <property type="molecule type" value="Genomic_DNA"/>
</dbReference>
<dbReference type="Proteomes" id="UP000292082">
    <property type="component" value="Unassembled WGS sequence"/>
</dbReference>